<dbReference type="NCBIfam" id="TIGR02050">
    <property type="entry name" value="gshA_cyan_rel"/>
    <property type="match status" value="1"/>
</dbReference>
<dbReference type="Gene3D" id="3.30.590.20">
    <property type="match status" value="1"/>
</dbReference>
<dbReference type="Proteomes" id="UP001237448">
    <property type="component" value="Unassembled WGS sequence"/>
</dbReference>
<dbReference type="Pfam" id="PF04107">
    <property type="entry name" value="GCS2"/>
    <property type="match status" value="1"/>
</dbReference>
<name>A0ABU0FES7_9HYPH</name>
<accession>A0ABU0FES7</accession>
<keyword evidence="6" id="KW-1185">Reference proteome</keyword>
<dbReference type="InterPro" id="IPR011793">
    <property type="entry name" value="YbdK"/>
</dbReference>
<evidence type="ECO:0000256" key="2">
    <source>
        <dbReference type="ARBA" id="ARBA00022741"/>
    </source>
</evidence>
<reference evidence="5 6" key="1">
    <citation type="submission" date="2023-07" db="EMBL/GenBank/DDBJ databases">
        <title>Genomic Encyclopedia of Type Strains, Phase IV (KMG-IV): sequencing the most valuable type-strain genomes for metagenomic binning, comparative biology and taxonomic classification.</title>
        <authorList>
            <person name="Goeker M."/>
        </authorList>
    </citation>
    <scope>NUCLEOTIDE SEQUENCE [LARGE SCALE GENOMIC DNA]</scope>
    <source>
        <strain evidence="5 6">DSM 5896</strain>
    </source>
</reference>
<comment type="catalytic activity">
    <reaction evidence="4">
        <text>L-cysteine + L-glutamate + ATP = gamma-L-glutamyl-L-cysteine + ADP + phosphate + H(+)</text>
        <dbReference type="Rhea" id="RHEA:13285"/>
        <dbReference type="ChEBI" id="CHEBI:15378"/>
        <dbReference type="ChEBI" id="CHEBI:29985"/>
        <dbReference type="ChEBI" id="CHEBI:30616"/>
        <dbReference type="ChEBI" id="CHEBI:35235"/>
        <dbReference type="ChEBI" id="CHEBI:43474"/>
        <dbReference type="ChEBI" id="CHEBI:58173"/>
        <dbReference type="ChEBI" id="CHEBI:456216"/>
        <dbReference type="EC" id="6.3.2.2"/>
    </reaction>
</comment>
<dbReference type="EC" id="6.3.2.2" evidence="4"/>
<dbReference type="InterPro" id="IPR014746">
    <property type="entry name" value="Gln_synth/guanido_kin_cat_dom"/>
</dbReference>
<evidence type="ECO:0000256" key="1">
    <source>
        <dbReference type="ARBA" id="ARBA00022598"/>
    </source>
</evidence>
<keyword evidence="2 4" id="KW-0547">Nucleotide-binding</keyword>
<dbReference type="InterPro" id="IPR050141">
    <property type="entry name" value="GCL_type2/YbdK_subfam"/>
</dbReference>
<dbReference type="InterPro" id="IPR006336">
    <property type="entry name" value="GCS2"/>
</dbReference>
<keyword evidence="3 4" id="KW-0067">ATP-binding</keyword>
<dbReference type="NCBIfam" id="NF010039">
    <property type="entry name" value="PRK13515.1"/>
    <property type="match status" value="1"/>
</dbReference>
<gene>
    <name evidence="5" type="ORF">J3R73_002909</name>
</gene>
<comment type="function">
    <text evidence="4">ATP-dependent carboxylate-amine ligase which exhibits weak glutamate--cysteine ligase activity.</text>
</comment>
<comment type="caution">
    <text evidence="5">The sequence shown here is derived from an EMBL/GenBank/DDBJ whole genome shotgun (WGS) entry which is preliminary data.</text>
</comment>
<evidence type="ECO:0000313" key="6">
    <source>
        <dbReference type="Proteomes" id="UP001237448"/>
    </source>
</evidence>
<protein>
    <recommendedName>
        <fullName evidence="4">Putative glutamate--cysteine ligase 2</fullName>
        <ecNumber evidence="4">6.3.2.2</ecNumber>
    </recommendedName>
    <alternativeName>
        <fullName evidence="4">Gamma-glutamylcysteine synthetase 2</fullName>
        <shortName evidence="4">GCS 2</shortName>
        <shortName evidence="4">Gamma-GCS 2</shortName>
    </alternativeName>
</protein>
<sequence>MGGDYTFGIEEEYFVFERRSGKAGESVPPGFFEAARQALGKSVSHELLQSQIEVATSPSSAVADARGQLLHFRRTLQALAGEHGLGILAAGTHPSAEWSEQRPTELPRYDKVAQDLQILARRQMICGMHVHVEIPSGLSRVALMNRTLPYLPLFLALSASSPFWQSRRTGLMAYRQAVYAALPRSGLPDLFADEQDYASYVAALVGNRIIADASFLWWDLRPSLRFPTMELRIADACTRVEDALAIAMLYRCLVRHLCRHPELNRDMTAAGRAIVEENKWRAERYGIHGSLIDLASGEAQPVPELVGALRALVREDSRVLECEAALAGIDVILQRGTSADCQLAVYGEQLSQGKPPATAIAALVEWLAGATVEAIGPASTAPA</sequence>
<dbReference type="RefSeq" id="WP_307427948.1">
    <property type="nucleotide sequence ID" value="NZ_JAUSVK010000001.1"/>
</dbReference>
<dbReference type="GO" id="GO:0016874">
    <property type="term" value="F:ligase activity"/>
    <property type="evidence" value="ECO:0007669"/>
    <property type="project" value="UniProtKB-KW"/>
</dbReference>
<dbReference type="PANTHER" id="PTHR36510">
    <property type="entry name" value="GLUTAMATE--CYSTEINE LIGASE 2-RELATED"/>
    <property type="match status" value="1"/>
</dbReference>
<dbReference type="EMBL" id="JAUSVK010000001">
    <property type="protein sequence ID" value="MDQ0393117.1"/>
    <property type="molecule type" value="Genomic_DNA"/>
</dbReference>
<dbReference type="PANTHER" id="PTHR36510:SF1">
    <property type="entry name" value="GLUTAMATE--CYSTEINE LIGASE 2-RELATED"/>
    <property type="match status" value="1"/>
</dbReference>
<dbReference type="HAMAP" id="MF_01609">
    <property type="entry name" value="Glu_cys_ligase_2"/>
    <property type="match status" value="1"/>
</dbReference>
<evidence type="ECO:0000256" key="4">
    <source>
        <dbReference type="HAMAP-Rule" id="MF_01609"/>
    </source>
</evidence>
<proteinExistence type="inferred from homology"/>
<keyword evidence="1 4" id="KW-0436">Ligase</keyword>
<comment type="similarity">
    <text evidence="4">Belongs to the glutamate--cysteine ligase type 2 family. YbdK subfamily.</text>
</comment>
<dbReference type="SUPFAM" id="SSF55931">
    <property type="entry name" value="Glutamine synthetase/guanido kinase"/>
    <property type="match status" value="1"/>
</dbReference>
<organism evidence="5 6">
    <name type="scientific">Labrys monachus</name>
    <dbReference type="NCBI Taxonomy" id="217067"/>
    <lineage>
        <taxon>Bacteria</taxon>
        <taxon>Pseudomonadati</taxon>
        <taxon>Pseudomonadota</taxon>
        <taxon>Alphaproteobacteria</taxon>
        <taxon>Hyphomicrobiales</taxon>
        <taxon>Xanthobacteraceae</taxon>
        <taxon>Labrys</taxon>
    </lineage>
</organism>
<evidence type="ECO:0000313" key="5">
    <source>
        <dbReference type="EMBL" id="MDQ0393117.1"/>
    </source>
</evidence>
<evidence type="ECO:0000256" key="3">
    <source>
        <dbReference type="ARBA" id="ARBA00022840"/>
    </source>
</evidence>